<dbReference type="InterPro" id="IPR047141">
    <property type="entry name" value="Stealth"/>
</dbReference>
<evidence type="ECO:0000256" key="2">
    <source>
        <dbReference type="ARBA" id="ARBA00022679"/>
    </source>
</evidence>
<dbReference type="GO" id="GO:0005794">
    <property type="term" value="C:Golgi apparatus"/>
    <property type="evidence" value="ECO:0007669"/>
    <property type="project" value="TreeGrafter"/>
</dbReference>
<feature type="domain" description="Stealth protein CR3 conserved region 3" evidence="6">
    <location>
        <begin position="653"/>
        <end position="701"/>
    </location>
</feature>
<evidence type="ECO:0000256" key="4">
    <source>
        <dbReference type="SAM" id="SignalP"/>
    </source>
</evidence>
<evidence type="ECO:0000259" key="6">
    <source>
        <dbReference type="Pfam" id="PF17102"/>
    </source>
</evidence>
<feature type="compositionally biased region" description="Polar residues" evidence="3">
    <location>
        <begin position="97"/>
        <end position="114"/>
    </location>
</feature>
<dbReference type="Pfam" id="PF17102">
    <property type="entry name" value="Stealth_CR3"/>
    <property type="match status" value="1"/>
</dbReference>
<keyword evidence="4" id="KW-0732">Signal</keyword>
<feature type="chain" id="PRO_5006622515" evidence="4">
    <location>
        <begin position="21"/>
        <end position="1089"/>
    </location>
</feature>
<sequence length="1089" mass="121704">MRRATFLSTLFVSLLVVVLLQIFTMSSSPGFHEDSGNALNKGGRYSTVMPAPLATVPRRPLNAQVLTPQAAPTTSHTRRVVLPLPDQQATLTISVEQGNTPSPSVASVEATQPDTPAPAALTEQLSSPTDAPSSPLPMATPIASFGLNNLSKASIALVGRVVQRREDIERRQREQIEHASTQTKWSRYLKGVAKKVVGVSIVEEGNVEPSEEVAESLKLRTVFHHFNDQEDLLARYRYMDIVYTWVNGSEHNHMFRKYYRRHAVRKEYIPLEDEDEGVQRTTAEEEATTATAAATNGTNVDNKLLRLRKRGNAGRLPLLPPADAIAPVNRTWMRENRMRWVPGEPNQQLGGLSGLLRFLDSNRNRFISSRDRESDELRYSMRSLDQFVDWHHGRIIVVAPGHCPLWLDHSSNFFARSQRPIGHVRRRVVAVHQDTIIPGNQRLTFNTNGIEQHVHKLQNLSNLFVQFNDDYFVNHQTSVSDFVNKYGGPNQLHEGGEVKGAGLAFRQIKKIWLGGVYHSNSFIIRELEEVSPRYVPKYVAAKVAARVTAVPLTTTADGGYGGCSCSCRGQHHQSTIEATTAAPNDDVAPTTTAVETIGGDVAEAVPTTVRQLLEAQVSTQRRRVAGRPIARVLDEQGREVHEQRAKRKRYFLKHAPFVYCRRMFEYLAERHEREFTEPAVANQHRHKADLLMPFIHNAFTIDRPWAGSPNYLPHVLSVTSPNASQNHSLLTVHLDNADGCAPAVGKIGEAAKSLLVIFIDDMKENEKRIEKLAEVNPVFFALNDGFSRPEPQTPPHSCVHLWPASTQTVVSLKSKSSRLSPQRDDKAVHGDEVSEGFEALMKLPIVVLVNGGEATLACPLLRSLRLALPRHTGSVVIAQDPQDSDVSLDDANVLRDEAPRLVTKCRWNPSRVEELAVEPGRRRDRDDPRRVLEAVRSKSTVFANASSQATLRRVDIDLLPSHYQEVVDRIGGLVFDMRRTDAEGPFFTSAIGQTLALEDFVLLPPKDTTRSLRWLYLSAGQARHHRARSLEAAAAQASSDKAIDDILFWPVNWIKGLSVAHLLYTFPLPYAPYELTDRIMYSFQGEDSW</sequence>
<evidence type="ECO:0000313" key="7">
    <source>
        <dbReference type="EMBL" id="CUG91726.1"/>
    </source>
</evidence>
<protein>
    <submittedName>
        <fullName evidence="7">Membrane-associated protein, putative</fullName>
    </submittedName>
</protein>
<evidence type="ECO:0000256" key="1">
    <source>
        <dbReference type="ARBA" id="ARBA00007583"/>
    </source>
</evidence>
<dbReference type="OMA" id="HEREFTE"/>
<feature type="domain" description="Stealth protein CR2 conserved region 2" evidence="5">
    <location>
        <begin position="370"/>
        <end position="488"/>
    </location>
</feature>
<proteinExistence type="inferred from homology"/>
<dbReference type="InterPro" id="IPR021520">
    <property type="entry name" value="Stealth_CR2"/>
</dbReference>
<dbReference type="AlphaFoldDB" id="A0A0S4JNL6"/>
<evidence type="ECO:0000256" key="3">
    <source>
        <dbReference type="SAM" id="MobiDB-lite"/>
    </source>
</evidence>
<comment type="similarity">
    <text evidence="1">Belongs to the stealth family.</text>
</comment>
<dbReference type="GO" id="GO:0016772">
    <property type="term" value="F:transferase activity, transferring phosphorus-containing groups"/>
    <property type="evidence" value="ECO:0007669"/>
    <property type="project" value="InterPro"/>
</dbReference>
<feature type="signal peptide" evidence="4">
    <location>
        <begin position="1"/>
        <end position="20"/>
    </location>
</feature>
<feature type="compositionally biased region" description="Polar residues" evidence="3">
    <location>
        <begin position="123"/>
        <end position="132"/>
    </location>
</feature>
<keyword evidence="2" id="KW-0808">Transferase</keyword>
<evidence type="ECO:0000259" key="5">
    <source>
        <dbReference type="Pfam" id="PF11380"/>
    </source>
</evidence>
<name>A0A0S4JNL6_BODSA</name>
<dbReference type="Proteomes" id="UP000051952">
    <property type="component" value="Unassembled WGS sequence"/>
</dbReference>
<dbReference type="OrthoDB" id="263283at2759"/>
<feature type="region of interest" description="Disordered" evidence="3">
    <location>
        <begin position="97"/>
        <end position="136"/>
    </location>
</feature>
<keyword evidence="8" id="KW-1185">Reference proteome</keyword>
<dbReference type="Pfam" id="PF11380">
    <property type="entry name" value="Stealth_CR2"/>
    <property type="match status" value="1"/>
</dbReference>
<dbReference type="PANTHER" id="PTHR24045">
    <property type="match status" value="1"/>
</dbReference>
<organism evidence="7 8">
    <name type="scientific">Bodo saltans</name>
    <name type="common">Flagellated protozoan</name>
    <dbReference type="NCBI Taxonomy" id="75058"/>
    <lineage>
        <taxon>Eukaryota</taxon>
        <taxon>Discoba</taxon>
        <taxon>Euglenozoa</taxon>
        <taxon>Kinetoplastea</taxon>
        <taxon>Metakinetoplastina</taxon>
        <taxon>Eubodonida</taxon>
        <taxon>Bodonidae</taxon>
        <taxon>Bodo</taxon>
    </lineage>
</organism>
<dbReference type="PANTHER" id="PTHR24045:SF0">
    <property type="entry name" value="N-ACETYLGLUCOSAMINE-1-PHOSPHOTRANSFERASE SUBUNITS ALPHA_BETA"/>
    <property type="match status" value="1"/>
</dbReference>
<accession>A0A0S4JNL6</accession>
<reference evidence="8" key="1">
    <citation type="submission" date="2015-09" db="EMBL/GenBank/DDBJ databases">
        <authorList>
            <consortium name="Pathogen Informatics"/>
        </authorList>
    </citation>
    <scope>NUCLEOTIDE SEQUENCE [LARGE SCALE GENOMIC DNA]</scope>
    <source>
        <strain evidence="8">Lake Konstanz</strain>
    </source>
</reference>
<gene>
    <name evidence="7" type="ORF">BSAL_33760</name>
</gene>
<dbReference type="EMBL" id="CYKH01001962">
    <property type="protein sequence ID" value="CUG91726.1"/>
    <property type="molecule type" value="Genomic_DNA"/>
</dbReference>
<dbReference type="InterPro" id="IPR031357">
    <property type="entry name" value="Stealth_CR3"/>
</dbReference>
<evidence type="ECO:0000313" key="8">
    <source>
        <dbReference type="Proteomes" id="UP000051952"/>
    </source>
</evidence>